<comment type="caution">
    <text evidence="3">The sequence shown here is derived from an EMBL/GenBank/DDBJ whole genome shotgun (WGS) entry which is preliminary data.</text>
</comment>
<keyword evidence="2" id="KW-0472">Membrane</keyword>
<reference evidence="3" key="1">
    <citation type="submission" date="2023-03" db="EMBL/GenBank/DDBJ databases">
        <title>Chromosome-scale reference genome and RAD-based genetic map of yellow starthistle (Centaurea solstitialis) reveal putative structural variation and QTLs associated with invader traits.</title>
        <authorList>
            <person name="Reatini B."/>
            <person name="Cang F.A."/>
            <person name="Jiang Q."/>
            <person name="Mckibben M.T.W."/>
            <person name="Barker M.S."/>
            <person name="Rieseberg L.H."/>
            <person name="Dlugosch K.M."/>
        </authorList>
    </citation>
    <scope>NUCLEOTIDE SEQUENCE</scope>
    <source>
        <strain evidence="3">CAN-66</strain>
        <tissue evidence="3">Leaf</tissue>
    </source>
</reference>
<evidence type="ECO:0000256" key="1">
    <source>
        <dbReference type="SAM" id="MobiDB-lite"/>
    </source>
</evidence>
<dbReference type="EMBL" id="JARYMX010000004">
    <property type="protein sequence ID" value="KAJ9551757.1"/>
    <property type="molecule type" value="Genomic_DNA"/>
</dbReference>
<accession>A0AA38THY3</accession>
<evidence type="ECO:0000313" key="3">
    <source>
        <dbReference type="EMBL" id="KAJ9551757.1"/>
    </source>
</evidence>
<proteinExistence type="predicted"/>
<organism evidence="3 4">
    <name type="scientific">Centaurea solstitialis</name>
    <name type="common">yellow star-thistle</name>
    <dbReference type="NCBI Taxonomy" id="347529"/>
    <lineage>
        <taxon>Eukaryota</taxon>
        <taxon>Viridiplantae</taxon>
        <taxon>Streptophyta</taxon>
        <taxon>Embryophyta</taxon>
        <taxon>Tracheophyta</taxon>
        <taxon>Spermatophyta</taxon>
        <taxon>Magnoliopsida</taxon>
        <taxon>eudicotyledons</taxon>
        <taxon>Gunneridae</taxon>
        <taxon>Pentapetalae</taxon>
        <taxon>asterids</taxon>
        <taxon>campanulids</taxon>
        <taxon>Asterales</taxon>
        <taxon>Asteraceae</taxon>
        <taxon>Carduoideae</taxon>
        <taxon>Cardueae</taxon>
        <taxon>Centaureinae</taxon>
        <taxon>Centaurea</taxon>
    </lineage>
</organism>
<protein>
    <submittedName>
        <fullName evidence="3">Uncharacterized protein</fullName>
    </submittedName>
</protein>
<dbReference type="Proteomes" id="UP001172457">
    <property type="component" value="Chromosome 4"/>
</dbReference>
<feature type="transmembrane region" description="Helical" evidence="2">
    <location>
        <begin position="49"/>
        <end position="71"/>
    </location>
</feature>
<dbReference type="AlphaFoldDB" id="A0AA38THY3"/>
<name>A0AA38THY3_9ASTR</name>
<evidence type="ECO:0000256" key="2">
    <source>
        <dbReference type="SAM" id="Phobius"/>
    </source>
</evidence>
<gene>
    <name evidence="3" type="ORF">OSB04_015802</name>
</gene>
<keyword evidence="4" id="KW-1185">Reference proteome</keyword>
<keyword evidence="2" id="KW-0812">Transmembrane</keyword>
<keyword evidence="2" id="KW-1133">Transmembrane helix</keyword>
<sequence>MEVEDCMSSDGGEDYYCSDRDSLDDALENEDSDSQWAPPKGSSSKSCGLMVSFSLEVWLGWGFAFTFFLWLF</sequence>
<feature type="region of interest" description="Disordered" evidence="1">
    <location>
        <begin position="26"/>
        <end position="45"/>
    </location>
</feature>
<evidence type="ECO:0000313" key="4">
    <source>
        <dbReference type="Proteomes" id="UP001172457"/>
    </source>
</evidence>